<dbReference type="EMBL" id="CP041614">
    <property type="protein sequence ID" value="QDO83176.1"/>
    <property type="molecule type" value="Genomic_DNA"/>
</dbReference>
<proteinExistence type="predicted"/>
<evidence type="ECO:0000313" key="2">
    <source>
        <dbReference type="Proteomes" id="UP000315947"/>
    </source>
</evidence>
<dbReference type="RefSeq" id="WP_144045557.1">
    <property type="nucleotide sequence ID" value="NZ_CP041614.1"/>
</dbReference>
<accession>A0ABX5WWK2</accession>
<gene>
    <name evidence="1" type="ORF">FM037_08005</name>
</gene>
<sequence length="77" mass="8657">MTSVSSRVIPLNFSKEHAGSIESGAKEKTKPKPKGKADIKLRAIRHNIEVRMELRALSSALDLEEREIISLLSHDYE</sequence>
<name>A0ABX5WWK2_9GAMM</name>
<protein>
    <submittedName>
        <fullName evidence="1">Uncharacterized protein</fullName>
    </submittedName>
</protein>
<keyword evidence="2" id="KW-1185">Reference proteome</keyword>
<reference evidence="1 2" key="1">
    <citation type="submission" date="2019-07" db="EMBL/GenBank/DDBJ databases">
        <title>Shewanella sp. YLB-06 whole genomic sequence.</title>
        <authorList>
            <person name="Yu L."/>
        </authorList>
    </citation>
    <scope>NUCLEOTIDE SEQUENCE [LARGE SCALE GENOMIC DNA]</scope>
    <source>
        <strain evidence="1 2">YLB-06</strain>
    </source>
</reference>
<dbReference type="Proteomes" id="UP000315947">
    <property type="component" value="Chromosome"/>
</dbReference>
<organism evidence="1 2">
    <name type="scientific">Shewanella psychropiezotolerans</name>
    <dbReference type="NCBI Taxonomy" id="2593655"/>
    <lineage>
        <taxon>Bacteria</taxon>
        <taxon>Pseudomonadati</taxon>
        <taxon>Pseudomonadota</taxon>
        <taxon>Gammaproteobacteria</taxon>
        <taxon>Alteromonadales</taxon>
        <taxon>Shewanellaceae</taxon>
        <taxon>Shewanella</taxon>
    </lineage>
</organism>
<evidence type="ECO:0000313" key="1">
    <source>
        <dbReference type="EMBL" id="QDO83176.1"/>
    </source>
</evidence>